<evidence type="ECO:0000256" key="6">
    <source>
        <dbReference type="SAM" id="Phobius"/>
    </source>
</evidence>
<keyword evidence="2" id="KW-1003">Cell membrane</keyword>
<evidence type="ECO:0000256" key="2">
    <source>
        <dbReference type="ARBA" id="ARBA00022475"/>
    </source>
</evidence>
<dbReference type="OrthoDB" id="9761531at2"/>
<feature type="transmembrane region" description="Helical" evidence="6">
    <location>
        <begin position="344"/>
        <end position="362"/>
    </location>
</feature>
<dbReference type="InterPro" id="IPR004477">
    <property type="entry name" value="ComEC_N"/>
</dbReference>
<dbReference type="NCBIfam" id="TIGR00360">
    <property type="entry name" value="ComEC_N-term"/>
    <property type="match status" value="1"/>
</dbReference>
<protein>
    <submittedName>
        <fullName evidence="8">DNA internalization-related competence protein ComEC/Rec2</fullName>
    </submittedName>
</protein>
<reference evidence="8 9" key="1">
    <citation type="submission" date="2019-01" db="EMBL/GenBank/DDBJ databases">
        <title>Draft genomes of a novel of Aminipila strains.</title>
        <authorList>
            <person name="Ma S."/>
        </authorList>
    </citation>
    <scope>NUCLEOTIDE SEQUENCE [LARGE SCALE GENOMIC DNA]</scope>
    <source>
        <strain evidence="9">JN-39</strain>
    </source>
</reference>
<name>A0A410PVY2_9FIRM</name>
<dbReference type="RefSeq" id="WP_128745685.1">
    <property type="nucleotide sequence ID" value="NZ_CP035281.1"/>
</dbReference>
<dbReference type="Pfam" id="PF03772">
    <property type="entry name" value="Competence"/>
    <property type="match status" value="1"/>
</dbReference>
<dbReference type="NCBIfam" id="TIGR00361">
    <property type="entry name" value="ComEC_Rec2"/>
    <property type="match status" value="1"/>
</dbReference>
<keyword evidence="9" id="KW-1185">Reference proteome</keyword>
<feature type="transmembrane region" description="Helical" evidence="6">
    <location>
        <begin position="407"/>
        <end position="430"/>
    </location>
</feature>
<keyword evidence="5 6" id="KW-0472">Membrane</keyword>
<proteinExistence type="predicted"/>
<evidence type="ECO:0000313" key="9">
    <source>
        <dbReference type="Proteomes" id="UP000287601"/>
    </source>
</evidence>
<feature type="transmembrane region" description="Helical" evidence="6">
    <location>
        <begin position="282"/>
        <end position="308"/>
    </location>
</feature>
<dbReference type="InterPro" id="IPR001279">
    <property type="entry name" value="Metallo-B-lactamas"/>
</dbReference>
<dbReference type="EMBL" id="CP035281">
    <property type="protein sequence ID" value="QAT43036.1"/>
    <property type="molecule type" value="Genomic_DNA"/>
</dbReference>
<dbReference type="Proteomes" id="UP000287601">
    <property type="component" value="Chromosome"/>
</dbReference>
<dbReference type="GO" id="GO:0005886">
    <property type="term" value="C:plasma membrane"/>
    <property type="evidence" value="ECO:0007669"/>
    <property type="project" value="UniProtKB-SubCell"/>
</dbReference>
<dbReference type="InterPro" id="IPR036866">
    <property type="entry name" value="RibonucZ/Hydroxyglut_hydro"/>
</dbReference>
<dbReference type="CDD" id="cd07731">
    <property type="entry name" value="ComA-like_MBL-fold"/>
    <property type="match status" value="1"/>
</dbReference>
<feature type="transmembrane region" description="Helical" evidence="6">
    <location>
        <begin position="320"/>
        <end position="338"/>
    </location>
</feature>
<dbReference type="InterPro" id="IPR035681">
    <property type="entry name" value="ComA-like_MBL"/>
</dbReference>
<feature type="transmembrane region" description="Helical" evidence="6">
    <location>
        <begin position="27"/>
        <end position="47"/>
    </location>
</feature>
<dbReference type="Gene3D" id="3.60.15.10">
    <property type="entry name" value="Ribonuclease Z/Hydroxyacylglutathione hydrolase-like"/>
    <property type="match status" value="1"/>
</dbReference>
<comment type="subcellular location">
    <subcellularLocation>
        <location evidence="1">Cell membrane</location>
        <topology evidence="1">Multi-pass membrane protein</topology>
    </subcellularLocation>
</comment>
<dbReference type="GO" id="GO:0030420">
    <property type="term" value="P:establishment of competence for transformation"/>
    <property type="evidence" value="ECO:0007669"/>
    <property type="project" value="InterPro"/>
</dbReference>
<feature type="transmembrane region" description="Helical" evidence="6">
    <location>
        <begin position="442"/>
        <end position="467"/>
    </location>
</feature>
<dbReference type="Pfam" id="PF00753">
    <property type="entry name" value="Lactamase_B"/>
    <property type="match status" value="1"/>
</dbReference>
<dbReference type="InterPro" id="IPR004797">
    <property type="entry name" value="Competence_ComEC/Rec2"/>
</dbReference>
<dbReference type="SUPFAM" id="SSF56281">
    <property type="entry name" value="Metallo-hydrolase/oxidoreductase"/>
    <property type="match status" value="1"/>
</dbReference>
<evidence type="ECO:0000259" key="7">
    <source>
        <dbReference type="SMART" id="SM00849"/>
    </source>
</evidence>
<dbReference type="Pfam" id="PF13567">
    <property type="entry name" value="DUF4131"/>
    <property type="match status" value="1"/>
</dbReference>
<gene>
    <name evidence="8" type="ORF">EQM06_07190</name>
</gene>
<dbReference type="KEGG" id="amij:EQM06_07190"/>
<dbReference type="PANTHER" id="PTHR30619:SF1">
    <property type="entry name" value="RECOMBINATION PROTEIN 2"/>
    <property type="match status" value="1"/>
</dbReference>
<evidence type="ECO:0000313" key="8">
    <source>
        <dbReference type="EMBL" id="QAT43036.1"/>
    </source>
</evidence>
<dbReference type="InterPro" id="IPR025405">
    <property type="entry name" value="DUF4131"/>
</dbReference>
<dbReference type="PROSITE" id="PS51257">
    <property type="entry name" value="PROKAR_LIPOPROTEIN"/>
    <property type="match status" value="1"/>
</dbReference>
<dbReference type="AlphaFoldDB" id="A0A410PVY2"/>
<feature type="transmembrane region" description="Helical" evidence="6">
    <location>
        <begin position="59"/>
        <end position="78"/>
    </location>
</feature>
<keyword evidence="4 6" id="KW-1133">Transmembrane helix</keyword>
<dbReference type="PANTHER" id="PTHR30619">
    <property type="entry name" value="DNA INTERNALIZATION/COMPETENCE PROTEIN COMEC/REC2"/>
    <property type="match status" value="1"/>
</dbReference>
<feature type="transmembrane region" description="Helical" evidence="6">
    <location>
        <begin position="374"/>
        <end position="395"/>
    </location>
</feature>
<dbReference type="SMART" id="SM00849">
    <property type="entry name" value="Lactamase_B"/>
    <property type="match status" value="1"/>
</dbReference>
<accession>A0A410PVY2</accession>
<keyword evidence="3 6" id="KW-0812">Transmembrane</keyword>
<organism evidence="8 9">
    <name type="scientific">Aminipila luticellarii</name>
    <dbReference type="NCBI Taxonomy" id="2507160"/>
    <lineage>
        <taxon>Bacteria</taxon>
        <taxon>Bacillati</taxon>
        <taxon>Bacillota</taxon>
        <taxon>Clostridia</taxon>
        <taxon>Peptostreptococcales</taxon>
        <taxon>Anaerovoracaceae</taxon>
        <taxon>Aminipila</taxon>
    </lineage>
</organism>
<dbReference type="InterPro" id="IPR052159">
    <property type="entry name" value="Competence_DNA_uptake"/>
</dbReference>
<evidence type="ECO:0000256" key="5">
    <source>
        <dbReference type="ARBA" id="ARBA00023136"/>
    </source>
</evidence>
<feature type="domain" description="Metallo-beta-lactamase" evidence="7">
    <location>
        <begin position="544"/>
        <end position="753"/>
    </location>
</feature>
<sequence>MRRPTAFLCGSYILGMAAEFFLKPNPLILCTVAACIAGVGIAALYGYKKGRLRWSKKNFCLYLIAILLSLLGAAQYGWQEQKTGTLEQHQGEFVTLCGKVVSAAEKKEEDHKLTLVVQELEGAGTLKKEERVLVSVYGPCPQYYTFQGQKVQISGFIQLPAPRRNPKTFDYRMYLKTRNISVILAVKPENIQVSNQVYHSYLYGISKIKHTFKANLQSLFDDETTGLLMGLIFGDNGGIDDELYETFQKNGICHVLSVSGLHVGCLYMCIHALFGRKRNRRVYGLIIFVLFFYASLSNFSPTVMRAFFMILLNMLSKYMYCRYDMLTSGAVTMAGMLFVNPMNLLNLGFQLSFLAIFSLAVLTPAAMRIWSKSVAAVLSIQAGMVPVSAYVFNYFSLSSFLVNIPVAFLSGWLIPLGMLLLLFSMLGSLVPDTGLLLEALNALFQITGILTEFFCKLLIFINNIFFINKISYRYMVSPPLWSVFLYYGVLFFISSEIYRILWQRKKYKYIERLLVLVICTALIFGNSLKDGFERVQMTFVDVGQGDCLLIKTPEGKAVLIDSGGSSQYDVGKKTLLPYLLKNGVKKIDLALITHFHTDHAGGLYTLAREIPVKKIGMYEGNQLLADQIEQRTGVSPENFMYLTKGQTFKVGKELEIEVLYPRKQTKEQYVELMGDEKDENASCLVMKVTLEGVSVIMTGDMDTNGERLLLEDSSENELKADILKVAHHGSRYGSSEEFLEAVRPEISVIQVGKNTYGHPHETTVERLESMCKKVYRNDRQGAVGIEIEKGSNIKIHTMI</sequence>
<evidence type="ECO:0000256" key="1">
    <source>
        <dbReference type="ARBA" id="ARBA00004651"/>
    </source>
</evidence>
<evidence type="ECO:0000256" key="3">
    <source>
        <dbReference type="ARBA" id="ARBA00022692"/>
    </source>
</evidence>
<evidence type="ECO:0000256" key="4">
    <source>
        <dbReference type="ARBA" id="ARBA00022989"/>
    </source>
</evidence>
<feature type="transmembrane region" description="Helical" evidence="6">
    <location>
        <begin position="479"/>
        <end position="498"/>
    </location>
</feature>